<dbReference type="GeneID" id="104590677"/>
<dbReference type="InterPro" id="IPR000719">
    <property type="entry name" value="Prot_kinase_dom"/>
</dbReference>
<dbReference type="InterPro" id="IPR011009">
    <property type="entry name" value="Kinase-like_dom_sf"/>
</dbReference>
<dbReference type="GO" id="GO:0016301">
    <property type="term" value="F:kinase activity"/>
    <property type="evidence" value="ECO:0000318"/>
    <property type="project" value="GO_Central"/>
</dbReference>
<name>A0A1U7ZIY5_NELNU</name>
<keyword evidence="10" id="KW-1185">Reference proteome</keyword>
<evidence type="ECO:0000256" key="6">
    <source>
        <dbReference type="PROSITE-ProRule" id="PRU10141"/>
    </source>
</evidence>
<dbReference type="InterPro" id="IPR017441">
    <property type="entry name" value="Protein_kinase_ATP_BS"/>
</dbReference>
<dbReference type="InterPro" id="IPR046958">
    <property type="entry name" value="RBK1/2/STUNTED"/>
</dbReference>
<dbReference type="GO" id="GO:0005524">
    <property type="term" value="F:ATP binding"/>
    <property type="evidence" value="ECO:0007669"/>
    <property type="project" value="UniProtKB-UniRule"/>
</dbReference>
<dbReference type="FunFam" id="3.30.200.20:FF:000325">
    <property type="entry name" value="Putative receptor-like serine/threonine-protein kinase"/>
    <property type="match status" value="1"/>
</dbReference>
<dbReference type="AlphaFoldDB" id="A0A1U7ZIY5"/>
<dbReference type="InterPro" id="IPR008271">
    <property type="entry name" value="Ser/Thr_kinase_AS"/>
</dbReference>
<comment type="similarity">
    <text evidence="7">Belongs to the protein kinase superfamily.</text>
</comment>
<dbReference type="STRING" id="4432.A0A1U7ZIY5"/>
<dbReference type="PANTHER" id="PTHR47987">
    <property type="entry name" value="OS08G0249100 PROTEIN"/>
    <property type="match status" value="1"/>
</dbReference>
<dbReference type="eggNOG" id="KOG1187">
    <property type="taxonomic scope" value="Eukaryota"/>
</dbReference>
<dbReference type="Gene3D" id="3.30.200.20">
    <property type="entry name" value="Phosphorylase Kinase, domain 1"/>
    <property type="match status" value="1"/>
</dbReference>
<organism evidence="10 11">
    <name type="scientific">Nelumbo nucifera</name>
    <name type="common">Sacred lotus</name>
    <dbReference type="NCBI Taxonomy" id="4432"/>
    <lineage>
        <taxon>Eukaryota</taxon>
        <taxon>Viridiplantae</taxon>
        <taxon>Streptophyta</taxon>
        <taxon>Embryophyta</taxon>
        <taxon>Tracheophyta</taxon>
        <taxon>Spermatophyta</taxon>
        <taxon>Magnoliopsida</taxon>
        <taxon>Proteales</taxon>
        <taxon>Nelumbonaceae</taxon>
        <taxon>Nelumbo</taxon>
    </lineage>
</organism>
<dbReference type="Proteomes" id="UP000189703">
    <property type="component" value="Unplaced"/>
</dbReference>
<dbReference type="CDD" id="cd14066">
    <property type="entry name" value="STKc_IRAK"/>
    <property type="match status" value="1"/>
</dbReference>
<proteinExistence type="inferred from homology"/>
<dbReference type="GO" id="GO:0004674">
    <property type="term" value="F:protein serine/threonine kinase activity"/>
    <property type="evidence" value="ECO:0007669"/>
    <property type="project" value="UniProtKB-KW"/>
</dbReference>
<dbReference type="KEGG" id="nnu:104590677"/>
<keyword evidence="4" id="KW-0418">Kinase</keyword>
<evidence type="ECO:0000256" key="1">
    <source>
        <dbReference type="ARBA" id="ARBA00022527"/>
    </source>
</evidence>
<dbReference type="PROSITE" id="PS00108">
    <property type="entry name" value="PROTEIN_KINASE_ST"/>
    <property type="match status" value="1"/>
</dbReference>
<evidence type="ECO:0000256" key="8">
    <source>
        <dbReference type="SAM" id="MobiDB-lite"/>
    </source>
</evidence>
<feature type="binding site" evidence="6">
    <location>
        <position position="96"/>
    </location>
    <ligand>
        <name>ATP</name>
        <dbReference type="ChEBI" id="CHEBI:30616"/>
    </ligand>
</feature>
<dbReference type="SMART" id="SM00220">
    <property type="entry name" value="S_TKc"/>
    <property type="match status" value="1"/>
</dbReference>
<evidence type="ECO:0000256" key="2">
    <source>
        <dbReference type="ARBA" id="ARBA00022679"/>
    </source>
</evidence>
<dbReference type="InterPro" id="IPR001245">
    <property type="entry name" value="Ser-Thr/Tyr_kinase_cat_dom"/>
</dbReference>
<evidence type="ECO:0000313" key="11">
    <source>
        <dbReference type="RefSeq" id="XP_010247702.1"/>
    </source>
</evidence>
<dbReference type="Pfam" id="PF07714">
    <property type="entry name" value="PK_Tyr_Ser-Thr"/>
    <property type="match status" value="1"/>
</dbReference>
<dbReference type="InParanoid" id="A0A1U7ZIY5"/>
<evidence type="ECO:0000259" key="9">
    <source>
        <dbReference type="PROSITE" id="PS50011"/>
    </source>
</evidence>
<evidence type="ECO:0000256" key="7">
    <source>
        <dbReference type="RuleBase" id="RU000304"/>
    </source>
</evidence>
<feature type="domain" description="Protein kinase" evidence="9">
    <location>
        <begin position="68"/>
        <end position="340"/>
    </location>
</feature>
<dbReference type="SUPFAM" id="SSF56112">
    <property type="entry name" value="Protein kinase-like (PK-like)"/>
    <property type="match status" value="1"/>
</dbReference>
<protein>
    <submittedName>
        <fullName evidence="11">Probable receptor-like serine/threonine-protein kinase At5g57670</fullName>
    </submittedName>
</protein>
<dbReference type="OrthoDB" id="4062651at2759"/>
<keyword evidence="1 7" id="KW-0723">Serine/threonine-protein kinase</keyword>
<dbReference type="RefSeq" id="XP_010247702.1">
    <property type="nucleotide sequence ID" value="XM_010249400.2"/>
</dbReference>
<reference evidence="11" key="1">
    <citation type="submission" date="2025-08" db="UniProtKB">
        <authorList>
            <consortium name="RefSeq"/>
        </authorList>
    </citation>
    <scope>IDENTIFICATION</scope>
</reference>
<feature type="compositionally biased region" description="Acidic residues" evidence="8">
    <location>
        <begin position="23"/>
        <end position="32"/>
    </location>
</feature>
<dbReference type="PROSITE" id="PS00107">
    <property type="entry name" value="PROTEIN_KINASE_ATP"/>
    <property type="match status" value="1"/>
</dbReference>
<evidence type="ECO:0000256" key="4">
    <source>
        <dbReference type="ARBA" id="ARBA00022777"/>
    </source>
</evidence>
<evidence type="ECO:0000256" key="5">
    <source>
        <dbReference type="ARBA" id="ARBA00022840"/>
    </source>
</evidence>
<dbReference type="FunFam" id="1.10.510.10:FF:000423">
    <property type="entry name" value="Putative receptor-like serine/threonine-protein kinase"/>
    <property type="match status" value="1"/>
</dbReference>
<feature type="region of interest" description="Disordered" evidence="8">
    <location>
        <begin position="23"/>
        <end position="49"/>
    </location>
</feature>
<accession>A0A1U7ZIY5</accession>
<dbReference type="Gene3D" id="1.10.510.10">
    <property type="entry name" value="Transferase(Phosphotransferase) domain 1"/>
    <property type="match status" value="1"/>
</dbReference>
<dbReference type="PROSITE" id="PS50011">
    <property type="entry name" value="PROTEIN_KINASE_DOM"/>
    <property type="match status" value="1"/>
</dbReference>
<dbReference type="OMA" id="TDFEPQI"/>
<dbReference type="FunCoup" id="A0A1U7ZIY5">
    <property type="interactions" value="29"/>
</dbReference>
<keyword evidence="3 6" id="KW-0547">Nucleotide-binding</keyword>
<gene>
    <name evidence="11" type="primary">LOC104590677</name>
</gene>
<evidence type="ECO:0000313" key="10">
    <source>
        <dbReference type="Proteomes" id="UP000189703"/>
    </source>
</evidence>
<evidence type="ECO:0000256" key="3">
    <source>
        <dbReference type="ARBA" id="ARBA00022741"/>
    </source>
</evidence>
<dbReference type="PANTHER" id="PTHR47987:SF20">
    <property type="entry name" value="OS04G0654600 PROTEIN"/>
    <property type="match status" value="1"/>
</dbReference>
<sequence length="384" mass="43678">MRYLRKGSLKRLFSVRRRSFEEENLNENENTEQDSKEAMVGLPEPEPSPKPTWRCFSYDEIVESTNGFNSDNMVGKGGYAEVYKGVLKDGRVIAVKRLSRASTDERKEKEFLTELGTIGHVHHPNVSALLGCCIDNGLHLIFEFSSHGSVASLLHEENSAPIAWKIRYKIAIGTARGLHYLHKGCPRRIIHRDIKASNILLTVDFEPQISDFGLAKWLPSQWTHHSIVPIEGTFGYLAPEYFMHGIVDEKTDVFAFGVFLLEIISGRKPVDGSHQSLLNWARPLLKEGDIERLVDQRLRGEYDVTQLKRLTFTASLCIRASATWRPTMSEVLEVMEEGEMDKECWKMPDEEDDEEEFWGFEDLECECNSPFSTSPQDSISTASS</sequence>
<keyword evidence="5 6" id="KW-0067">ATP-binding</keyword>
<keyword evidence="2" id="KW-0808">Transferase</keyword>